<evidence type="ECO:0000313" key="3">
    <source>
        <dbReference type="Proteomes" id="UP000317650"/>
    </source>
</evidence>
<organism evidence="2 3">
    <name type="scientific">Musa balbisiana</name>
    <name type="common">Banana</name>
    <dbReference type="NCBI Taxonomy" id="52838"/>
    <lineage>
        <taxon>Eukaryota</taxon>
        <taxon>Viridiplantae</taxon>
        <taxon>Streptophyta</taxon>
        <taxon>Embryophyta</taxon>
        <taxon>Tracheophyta</taxon>
        <taxon>Spermatophyta</taxon>
        <taxon>Magnoliopsida</taxon>
        <taxon>Liliopsida</taxon>
        <taxon>Zingiberales</taxon>
        <taxon>Musaceae</taxon>
        <taxon>Musa</taxon>
    </lineage>
</organism>
<protein>
    <submittedName>
        <fullName evidence="2">Uncharacterized protein</fullName>
    </submittedName>
</protein>
<comment type="caution">
    <text evidence="2">The sequence shown here is derived from an EMBL/GenBank/DDBJ whole genome shotgun (WGS) entry which is preliminary data.</text>
</comment>
<proteinExistence type="predicted"/>
<dbReference type="EMBL" id="PYDT01000010">
    <property type="protein sequence ID" value="THU46539.1"/>
    <property type="molecule type" value="Genomic_DNA"/>
</dbReference>
<keyword evidence="3" id="KW-1185">Reference proteome</keyword>
<dbReference type="Proteomes" id="UP000317650">
    <property type="component" value="Chromosome 9"/>
</dbReference>
<sequence length="98" mass="10617">MGNLGRTGYSRSRGSEDRETAVDPSTLCPPSAKVRGGGAPAFDHYTGKWETGRVDPEADVSVDVTCSPRTCEYLRRRRAIVPPILIGRRSAPTLCPDV</sequence>
<gene>
    <name evidence="2" type="ORF">C4D60_Mb09t06000</name>
</gene>
<reference evidence="2 3" key="1">
    <citation type="journal article" date="2019" name="Nat. Plants">
        <title>Genome sequencing of Musa balbisiana reveals subgenome evolution and function divergence in polyploid bananas.</title>
        <authorList>
            <person name="Yao X."/>
        </authorList>
    </citation>
    <scope>NUCLEOTIDE SEQUENCE [LARGE SCALE GENOMIC DNA]</scope>
    <source>
        <strain evidence="3">cv. DH-PKW</strain>
        <tissue evidence="2">Leaves</tissue>
    </source>
</reference>
<dbReference type="AlphaFoldDB" id="A0A4S8IF55"/>
<evidence type="ECO:0000256" key="1">
    <source>
        <dbReference type="SAM" id="MobiDB-lite"/>
    </source>
</evidence>
<feature type="region of interest" description="Disordered" evidence="1">
    <location>
        <begin position="1"/>
        <end position="40"/>
    </location>
</feature>
<evidence type="ECO:0000313" key="2">
    <source>
        <dbReference type="EMBL" id="THU46539.1"/>
    </source>
</evidence>
<accession>A0A4S8IF55</accession>
<name>A0A4S8IF55_MUSBA</name>